<feature type="compositionally biased region" description="Polar residues" evidence="3">
    <location>
        <begin position="135"/>
        <end position="158"/>
    </location>
</feature>
<keyword evidence="1" id="KW-0677">Repeat</keyword>
<dbReference type="InterPro" id="IPR011990">
    <property type="entry name" value="TPR-like_helical_dom_sf"/>
</dbReference>
<comment type="caution">
    <text evidence="4">The sequence shown here is derived from an EMBL/GenBank/DDBJ whole genome shotgun (WGS) entry which is preliminary data.</text>
</comment>
<keyword evidence="2" id="KW-0802">TPR repeat</keyword>
<organism evidence="4 5">
    <name type="scientific">Batrachochytrium salamandrivorans</name>
    <dbReference type="NCBI Taxonomy" id="1357716"/>
    <lineage>
        <taxon>Eukaryota</taxon>
        <taxon>Fungi</taxon>
        <taxon>Fungi incertae sedis</taxon>
        <taxon>Chytridiomycota</taxon>
        <taxon>Chytridiomycota incertae sedis</taxon>
        <taxon>Chytridiomycetes</taxon>
        <taxon>Rhizophydiales</taxon>
        <taxon>Rhizophydiales incertae sedis</taxon>
        <taxon>Batrachochytrium</taxon>
    </lineage>
</organism>
<accession>A0ABQ8FJF4</accession>
<dbReference type="InterPro" id="IPR046357">
    <property type="entry name" value="PPIase_dom_sf"/>
</dbReference>
<dbReference type="SUPFAM" id="SSF54534">
    <property type="entry name" value="FKBP-like"/>
    <property type="match status" value="1"/>
</dbReference>
<sequence length="530" mass="58933">MDTTPECILSSDCTKTNAIEIVPDGGIIKILLHPSPSSTSDVTWTRGTNARLHYVVCAYVDPTTNSNRGHSDCTHSVHSQDTACSRDSSRQTDRNAVLAAKAEMFQKLLASSSSVHSRGVHSHKASSTDRHKKTPTNIPSAAVTDSTASKDTQDTAQTPPVARLSWNANSTFTSTEGALPINNPDSPNIQSSLSKPVRQKICDSRDHTEAGDPFELRIGYSFSVRAIELCVKSMRPGERARFLCMPEYCEGFVQLETVQRQEKLNRINSARGLPIVKSGGSCCAHATAETMEANKDLMSIYGSPLEFEIDLVEVQLPNSFLREAWEMTPIEKYREAPICKNAGADLYKRSNYVDALAKYERALVLLESLSTSSVVTDMKRDLVDRSRKPPHFAKVQPISPTEDSSTDSHEINLDILASLTQSCRLNYAACKLKLGDFPAVIIQCTEVLVHDSCCIKALFRRAQAYTRLGRDLDLAEKDLLTLEAILKKDPVQYTARCAEWIEYTKERAHLDEKLRLYSIKEKQMYGKLFT</sequence>
<proteinExistence type="predicted"/>
<evidence type="ECO:0000313" key="4">
    <source>
        <dbReference type="EMBL" id="KAH6599320.1"/>
    </source>
</evidence>
<feature type="region of interest" description="Disordered" evidence="3">
    <location>
        <begin position="67"/>
        <end position="90"/>
    </location>
</feature>
<feature type="compositionally biased region" description="Basic residues" evidence="3">
    <location>
        <begin position="118"/>
        <end position="134"/>
    </location>
</feature>
<reference evidence="4 5" key="1">
    <citation type="submission" date="2021-02" db="EMBL/GenBank/DDBJ databases">
        <title>Variation within the Batrachochytrium salamandrivorans European outbreak.</title>
        <authorList>
            <person name="Kelly M."/>
            <person name="Pasmans F."/>
            <person name="Shea T.P."/>
            <person name="Munoz J.F."/>
            <person name="Carranza S."/>
            <person name="Cuomo C.A."/>
            <person name="Martel A."/>
        </authorList>
    </citation>
    <scope>NUCLEOTIDE SEQUENCE [LARGE SCALE GENOMIC DNA]</scope>
    <source>
        <strain evidence="4 5">AMFP18/2</strain>
    </source>
</reference>
<feature type="compositionally biased region" description="Polar residues" evidence="3">
    <location>
        <begin position="76"/>
        <end position="86"/>
    </location>
</feature>
<name>A0ABQ8FJF4_9FUNG</name>
<evidence type="ECO:0000256" key="2">
    <source>
        <dbReference type="ARBA" id="ARBA00022803"/>
    </source>
</evidence>
<feature type="region of interest" description="Disordered" evidence="3">
    <location>
        <begin position="111"/>
        <end position="165"/>
    </location>
</feature>
<gene>
    <name evidence="4" type="ORF">BASA50_003108</name>
</gene>
<dbReference type="InterPro" id="IPR039663">
    <property type="entry name" value="AIP/AIPL1/TTC9"/>
</dbReference>
<dbReference type="SUPFAM" id="SSF48452">
    <property type="entry name" value="TPR-like"/>
    <property type="match status" value="1"/>
</dbReference>
<protein>
    <recommendedName>
        <fullName evidence="6">PPIase FKBP-type domain-containing protein</fullName>
    </recommendedName>
</protein>
<dbReference type="Gene3D" id="3.10.50.40">
    <property type="match status" value="1"/>
</dbReference>
<keyword evidence="5" id="KW-1185">Reference proteome</keyword>
<evidence type="ECO:0000256" key="1">
    <source>
        <dbReference type="ARBA" id="ARBA00022737"/>
    </source>
</evidence>
<dbReference type="PANTHER" id="PTHR11242:SF0">
    <property type="entry name" value="TPR_REGION DOMAIN-CONTAINING PROTEIN"/>
    <property type="match status" value="1"/>
</dbReference>
<evidence type="ECO:0000313" key="5">
    <source>
        <dbReference type="Proteomes" id="UP001648503"/>
    </source>
</evidence>
<dbReference type="PANTHER" id="PTHR11242">
    <property type="entry name" value="ARYL HYDROCARBON RECEPTOR INTERACTING PROTEIN RELATED"/>
    <property type="match status" value="1"/>
</dbReference>
<dbReference type="EMBL" id="JAFCIX010000069">
    <property type="protein sequence ID" value="KAH6599320.1"/>
    <property type="molecule type" value="Genomic_DNA"/>
</dbReference>
<dbReference type="Gene3D" id="1.25.40.10">
    <property type="entry name" value="Tetratricopeptide repeat domain"/>
    <property type="match status" value="1"/>
</dbReference>
<evidence type="ECO:0000256" key="3">
    <source>
        <dbReference type="SAM" id="MobiDB-lite"/>
    </source>
</evidence>
<evidence type="ECO:0008006" key="6">
    <source>
        <dbReference type="Google" id="ProtNLM"/>
    </source>
</evidence>
<dbReference type="Proteomes" id="UP001648503">
    <property type="component" value="Unassembled WGS sequence"/>
</dbReference>